<reference evidence="1 2" key="2">
    <citation type="journal article" date="2015" name="PLoS ONE">
        <title>Whole-Genome Optical Mapping and Finished Genome Sequence of Sphingobacterium deserti sp. nov., a New Species Isolated from the Western Desert of China.</title>
        <authorList>
            <person name="Teng C."/>
            <person name="Zhou Z."/>
            <person name="Molnar I."/>
            <person name="Li X."/>
            <person name="Tang R."/>
            <person name="Chen M."/>
            <person name="Wang L."/>
            <person name="Su S."/>
            <person name="Zhang W."/>
            <person name="Lin M."/>
        </authorList>
    </citation>
    <scope>NUCLEOTIDE SEQUENCE [LARGE SCALE GENOMIC DNA]</scope>
    <source>
        <strain evidence="2">ACCC05744</strain>
    </source>
</reference>
<reference evidence="2" key="1">
    <citation type="submission" date="2014-04" db="EMBL/GenBank/DDBJ databases">
        <title>Whole-Genome optical mapping and complete genome sequence of Sphingobacterium deserti sp. nov., a new spaces isolated from desert in the west of China.</title>
        <authorList>
            <person name="Teng C."/>
            <person name="Zhou Z."/>
            <person name="Li X."/>
            <person name="Chen M."/>
            <person name="Lin M."/>
            <person name="Wang L."/>
            <person name="Su S."/>
            <person name="Zhang C."/>
            <person name="Zhang W."/>
        </authorList>
    </citation>
    <scope>NUCLEOTIDE SEQUENCE [LARGE SCALE GENOMIC DNA]</scope>
    <source>
        <strain evidence="2">ACCC05744</strain>
    </source>
</reference>
<dbReference type="EMBL" id="JJMU01000063">
    <property type="protein sequence ID" value="KGE12838.1"/>
    <property type="molecule type" value="Genomic_DNA"/>
</dbReference>
<organism evidence="1 2">
    <name type="scientific">Sphingobacterium deserti</name>
    <dbReference type="NCBI Taxonomy" id="1229276"/>
    <lineage>
        <taxon>Bacteria</taxon>
        <taxon>Pseudomonadati</taxon>
        <taxon>Bacteroidota</taxon>
        <taxon>Sphingobacteriia</taxon>
        <taxon>Sphingobacteriales</taxon>
        <taxon>Sphingobacteriaceae</taxon>
        <taxon>Sphingobacterium</taxon>
    </lineage>
</organism>
<dbReference type="OrthoDB" id="2666928at2"/>
<proteinExistence type="predicted"/>
<dbReference type="Proteomes" id="UP000031802">
    <property type="component" value="Unassembled WGS sequence"/>
</dbReference>
<dbReference type="STRING" id="1229276.DI53_3392"/>
<accession>A0A0B8T240</accession>
<dbReference type="PATRIC" id="fig|1229276.3.peg.3504"/>
<dbReference type="eggNOG" id="COG4977">
    <property type="taxonomic scope" value="Bacteria"/>
</dbReference>
<dbReference type="RefSeq" id="WP_052072502.1">
    <property type="nucleotide sequence ID" value="NZ_JJMU01000063.1"/>
</dbReference>
<evidence type="ECO:0000313" key="2">
    <source>
        <dbReference type="Proteomes" id="UP000031802"/>
    </source>
</evidence>
<name>A0A0B8T240_9SPHI</name>
<gene>
    <name evidence="1" type="ORF">DI53_3392</name>
</gene>
<protein>
    <submittedName>
        <fullName evidence="1">Helix-turn-helix domain-containing protein</fullName>
    </submittedName>
</protein>
<evidence type="ECO:0000313" key="1">
    <source>
        <dbReference type="EMBL" id="KGE12838.1"/>
    </source>
</evidence>
<comment type="caution">
    <text evidence="1">The sequence shown here is derived from an EMBL/GenBank/DDBJ whole genome shotgun (WGS) entry which is preliminary data.</text>
</comment>
<dbReference type="AlphaFoldDB" id="A0A0B8T240"/>
<sequence length="84" mass="9675">MEIEIISKDGLGMLAAFAKEVGSIVENGRVDVPQHFGTGFIQGYSFNERLRMMILNYQLHQDFTISRKNQPTNMLIFNFQHIIN</sequence>
<keyword evidence="2" id="KW-1185">Reference proteome</keyword>